<evidence type="ECO:0000259" key="3">
    <source>
        <dbReference type="SMART" id="SM00043"/>
    </source>
</evidence>
<evidence type="ECO:0000313" key="4">
    <source>
        <dbReference type="Proteomes" id="UP000887578"/>
    </source>
</evidence>
<sequence length="131" mass="15053">MFVRISLFACFIAAFAVAQTTKYYRPLGAPVKMTNETQIHKLAVKVMAFYNQINSDDYYYIYDITPLEATEQLTSAMIYRLKLKIGKSDCNKFVVTDIKACNFQDNAVRKELSAKNVVAPWEKIDKITFDL</sequence>
<dbReference type="PANTHER" id="PTHR46186">
    <property type="entry name" value="CYSTATIN"/>
    <property type="match status" value="1"/>
</dbReference>
<evidence type="ECO:0000256" key="1">
    <source>
        <dbReference type="ARBA" id="ARBA00009403"/>
    </source>
</evidence>
<keyword evidence="4" id="KW-1185">Reference proteome</keyword>
<feature type="signal peptide" evidence="2">
    <location>
        <begin position="1"/>
        <end position="18"/>
    </location>
</feature>
<keyword evidence="2" id="KW-0732">Signal</keyword>
<dbReference type="GO" id="GO:0004869">
    <property type="term" value="F:cysteine-type endopeptidase inhibitor activity"/>
    <property type="evidence" value="ECO:0007669"/>
    <property type="project" value="InterPro"/>
</dbReference>
<dbReference type="Gene3D" id="3.10.450.10">
    <property type="match status" value="1"/>
</dbReference>
<dbReference type="PANTHER" id="PTHR46186:SF13">
    <property type="entry name" value="SI:BUSM1-57F23.1"/>
    <property type="match status" value="1"/>
</dbReference>
<dbReference type="Proteomes" id="UP000887578">
    <property type="component" value="Unplaced"/>
</dbReference>
<organism evidence="4 5">
    <name type="scientific">Panagrolaimus davidi</name>
    <dbReference type="NCBI Taxonomy" id="227884"/>
    <lineage>
        <taxon>Eukaryota</taxon>
        <taxon>Metazoa</taxon>
        <taxon>Ecdysozoa</taxon>
        <taxon>Nematoda</taxon>
        <taxon>Chromadorea</taxon>
        <taxon>Rhabditida</taxon>
        <taxon>Tylenchina</taxon>
        <taxon>Panagrolaimomorpha</taxon>
        <taxon>Panagrolaimoidea</taxon>
        <taxon>Panagrolaimidae</taxon>
        <taxon>Panagrolaimus</taxon>
    </lineage>
</organism>
<protein>
    <submittedName>
        <fullName evidence="5">Cystatin domain-containing protein</fullName>
    </submittedName>
</protein>
<dbReference type="WBParaSite" id="PDA_v2.g17363.t1">
    <property type="protein sequence ID" value="PDA_v2.g17363.t1"/>
    <property type="gene ID" value="PDA_v2.g17363"/>
</dbReference>
<dbReference type="GO" id="GO:0005615">
    <property type="term" value="C:extracellular space"/>
    <property type="evidence" value="ECO:0007669"/>
    <property type="project" value="TreeGrafter"/>
</dbReference>
<evidence type="ECO:0000313" key="5">
    <source>
        <dbReference type="WBParaSite" id="PDA_v2.g17363.t1"/>
    </source>
</evidence>
<evidence type="ECO:0000256" key="2">
    <source>
        <dbReference type="SAM" id="SignalP"/>
    </source>
</evidence>
<feature type="domain" description="Cystatin" evidence="3">
    <location>
        <begin position="25"/>
        <end position="130"/>
    </location>
</feature>
<dbReference type="Pfam" id="PF00031">
    <property type="entry name" value="Cystatin"/>
    <property type="match status" value="1"/>
</dbReference>
<dbReference type="CDD" id="cd00042">
    <property type="entry name" value="CY"/>
    <property type="match status" value="1"/>
</dbReference>
<dbReference type="InterPro" id="IPR000010">
    <property type="entry name" value="Cystatin_dom"/>
</dbReference>
<comment type="similarity">
    <text evidence="1">Belongs to the cystatin family.</text>
</comment>
<dbReference type="GO" id="GO:0005737">
    <property type="term" value="C:cytoplasm"/>
    <property type="evidence" value="ECO:0007669"/>
    <property type="project" value="TreeGrafter"/>
</dbReference>
<dbReference type="AlphaFoldDB" id="A0A914PHQ8"/>
<accession>A0A914PHQ8</accession>
<dbReference type="GO" id="GO:0031982">
    <property type="term" value="C:vesicle"/>
    <property type="evidence" value="ECO:0007669"/>
    <property type="project" value="TreeGrafter"/>
</dbReference>
<dbReference type="InterPro" id="IPR046350">
    <property type="entry name" value="Cystatin_sf"/>
</dbReference>
<proteinExistence type="inferred from homology"/>
<reference evidence="5" key="1">
    <citation type="submission" date="2022-11" db="UniProtKB">
        <authorList>
            <consortium name="WormBaseParasite"/>
        </authorList>
    </citation>
    <scope>IDENTIFICATION</scope>
</reference>
<dbReference type="SUPFAM" id="SSF54403">
    <property type="entry name" value="Cystatin/monellin"/>
    <property type="match status" value="1"/>
</dbReference>
<feature type="chain" id="PRO_5037609045" evidence="2">
    <location>
        <begin position="19"/>
        <end position="131"/>
    </location>
</feature>
<dbReference type="SMART" id="SM00043">
    <property type="entry name" value="CY"/>
    <property type="match status" value="1"/>
</dbReference>
<name>A0A914PHQ8_9BILA</name>